<dbReference type="EMBL" id="JMSE01001474">
    <property type="protein sequence ID" value="KDN60777.1"/>
    <property type="molecule type" value="Genomic_DNA"/>
</dbReference>
<dbReference type="AlphaFoldDB" id="A0A066WVU4"/>
<comment type="caution">
    <text evidence="1">The sequence shown here is derived from an EMBL/GenBank/DDBJ whole genome shotgun (WGS) entry which is preliminary data.</text>
</comment>
<dbReference type="Proteomes" id="UP000027238">
    <property type="component" value="Unassembled WGS sequence"/>
</dbReference>
<accession>A0A066WVU4</accession>
<dbReference type="Gene3D" id="3.40.50.150">
    <property type="entry name" value="Vaccinia Virus protein VP39"/>
    <property type="match status" value="1"/>
</dbReference>
<evidence type="ECO:0008006" key="3">
    <source>
        <dbReference type="Google" id="ProtNLM"/>
    </source>
</evidence>
<sequence length="140" mass="15846">MDKEKLKDGLDLLHNVILLARNGKLMERPPPPHGRILDDDTGTGIWAIEVAREVHEGEVLGFAASKLQPAAENRPANLEFRLGDRNTLWTLQDQFGLIHTRVLPADTRNWSEYYRMAYELLRIGGTLEIEALSLELSSDE</sequence>
<gene>
    <name evidence="1" type="ORF">CSUB01_05969</name>
</gene>
<dbReference type="HOGENOM" id="CLU_1835047_0_0_1"/>
<evidence type="ECO:0000313" key="2">
    <source>
        <dbReference type="Proteomes" id="UP000027238"/>
    </source>
</evidence>
<organism evidence="1 2">
    <name type="scientific">Colletotrichum sublineola</name>
    <name type="common">Sorghum anthracnose fungus</name>
    <dbReference type="NCBI Taxonomy" id="1173701"/>
    <lineage>
        <taxon>Eukaryota</taxon>
        <taxon>Fungi</taxon>
        <taxon>Dikarya</taxon>
        <taxon>Ascomycota</taxon>
        <taxon>Pezizomycotina</taxon>
        <taxon>Sordariomycetes</taxon>
        <taxon>Hypocreomycetidae</taxon>
        <taxon>Glomerellales</taxon>
        <taxon>Glomerellaceae</taxon>
        <taxon>Colletotrichum</taxon>
        <taxon>Colletotrichum graminicola species complex</taxon>
    </lineage>
</organism>
<proteinExistence type="predicted"/>
<dbReference type="InterPro" id="IPR029063">
    <property type="entry name" value="SAM-dependent_MTases_sf"/>
</dbReference>
<name>A0A066WVU4_COLSU</name>
<keyword evidence="2" id="KW-1185">Reference proteome</keyword>
<evidence type="ECO:0000313" key="1">
    <source>
        <dbReference type="EMBL" id="KDN60777.1"/>
    </source>
</evidence>
<dbReference type="OrthoDB" id="2013972at2759"/>
<dbReference type="Pfam" id="PF13489">
    <property type="entry name" value="Methyltransf_23"/>
    <property type="match status" value="1"/>
</dbReference>
<dbReference type="SUPFAM" id="SSF53335">
    <property type="entry name" value="S-adenosyl-L-methionine-dependent methyltransferases"/>
    <property type="match status" value="1"/>
</dbReference>
<dbReference type="STRING" id="1173701.A0A066WVU4"/>
<reference evidence="2" key="1">
    <citation type="journal article" date="2014" name="Genome Announc.">
        <title>Draft genome sequence of Colletotrichum sublineola, a destructive pathogen of cultivated sorghum.</title>
        <authorList>
            <person name="Baroncelli R."/>
            <person name="Sanz-Martin J.M."/>
            <person name="Rech G.E."/>
            <person name="Sukno S.A."/>
            <person name="Thon M.R."/>
        </authorList>
    </citation>
    <scope>NUCLEOTIDE SEQUENCE [LARGE SCALE GENOMIC DNA]</scope>
    <source>
        <strain evidence="2">TX430BB</strain>
    </source>
</reference>
<protein>
    <recommendedName>
        <fullName evidence="3">Methyltransferase domain-containing protein</fullName>
    </recommendedName>
</protein>